<reference evidence="5 6" key="1">
    <citation type="submission" date="2018-03" db="EMBL/GenBank/DDBJ databases">
        <title>Bacteriophage NCPPB3778 and a type I-E CRISPR drive the evolution of the US Biological Select Agent, Rathayibacter toxicus.</title>
        <authorList>
            <person name="Davis E.W.II."/>
            <person name="Tabima J.F."/>
            <person name="Weisberg A.J."/>
            <person name="Dantas Lopes L."/>
            <person name="Wiseman M.S."/>
            <person name="Wiseman M.S."/>
            <person name="Pupko T."/>
            <person name="Belcher M.S."/>
            <person name="Sechler A.J."/>
            <person name="Tancos M.A."/>
            <person name="Schroeder B.K."/>
            <person name="Murray T.D."/>
            <person name="Luster D.G."/>
            <person name="Schneider W.L."/>
            <person name="Rogers E."/>
            <person name="Andreote F.D."/>
            <person name="Grunwald N.J."/>
            <person name="Putnam M.L."/>
            <person name="Chang J.H."/>
        </authorList>
    </citation>
    <scope>NUCLEOTIDE SEQUENCE [LARGE SCALE GENOMIC DNA]</scope>
    <source>
        <strain evidence="5 6">DSM 15933</strain>
    </source>
</reference>
<keyword evidence="6" id="KW-1185">Reference proteome</keyword>
<keyword evidence="1" id="KW-0805">Transcription regulation</keyword>
<evidence type="ECO:0000313" key="5">
    <source>
        <dbReference type="EMBL" id="PTL72931.1"/>
    </source>
</evidence>
<comment type="caution">
    <text evidence="5">The sequence shown here is derived from an EMBL/GenBank/DDBJ whole genome shotgun (WGS) entry which is preliminary data.</text>
</comment>
<evidence type="ECO:0000256" key="2">
    <source>
        <dbReference type="ARBA" id="ARBA00023125"/>
    </source>
</evidence>
<sequence>MILRDESAARWLVEHDLVPSGPAQLAVDELSRDGLGLTRIWHGPVEGRLRSASRSLLLVLQLDGDLDLPAPDGEDLRVAAGGAFVVGAGQEVGVLAREPTARIEVRLPLEGVFARISEGSLPVLVAEDRGWARSALILLTNSVLNLEDETPLLDFDRFHVALLSCAAAFLRTAAEPAVRESWSQQLVRRAQVVLERRAADPDCSVGSLARELGVSPAHLARAFQAEGLDTPLRVIRAYRRSLALALLERQSAERDGRPDFAELARLSGFGSVDSLRRAL</sequence>
<dbReference type="GO" id="GO:0003700">
    <property type="term" value="F:DNA-binding transcription factor activity"/>
    <property type="evidence" value="ECO:0007669"/>
    <property type="project" value="InterPro"/>
</dbReference>
<evidence type="ECO:0000313" key="6">
    <source>
        <dbReference type="Proteomes" id="UP000241085"/>
    </source>
</evidence>
<dbReference type="InterPro" id="IPR050204">
    <property type="entry name" value="AraC_XylS_family_regulators"/>
</dbReference>
<dbReference type="PANTHER" id="PTHR46796">
    <property type="entry name" value="HTH-TYPE TRANSCRIPTIONAL ACTIVATOR RHAS-RELATED"/>
    <property type="match status" value="1"/>
</dbReference>
<keyword evidence="3" id="KW-0804">Transcription</keyword>
<evidence type="ECO:0000256" key="1">
    <source>
        <dbReference type="ARBA" id="ARBA00023015"/>
    </source>
</evidence>
<dbReference type="GO" id="GO:0043565">
    <property type="term" value="F:sequence-specific DNA binding"/>
    <property type="evidence" value="ECO:0007669"/>
    <property type="project" value="InterPro"/>
</dbReference>
<dbReference type="RefSeq" id="WP_107574544.1">
    <property type="nucleotide sequence ID" value="NZ_PZPL01000001.1"/>
</dbReference>
<dbReference type="Proteomes" id="UP000241085">
    <property type="component" value="Unassembled WGS sequence"/>
</dbReference>
<gene>
    <name evidence="5" type="ORF">C1I63_08765</name>
</gene>
<dbReference type="SMART" id="SM00342">
    <property type="entry name" value="HTH_ARAC"/>
    <property type="match status" value="1"/>
</dbReference>
<name>A0A2T4UTV5_9MICO</name>
<evidence type="ECO:0000259" key="4">
    <source>
        <dbReference type="PROSITE" id="PS01124"/>
    </source>
</evidence>
<evidence type="ECO:0000256" key="3">
    <source>
        <dbReference type="ARBA" id="ARBA00023163"/>
    </source>
</evidence>
<organism evidence="5 6">
    <name type="scientific">Rathayibacter caricis DSM 15933</name>
    <dbReference type="NCBI Taxonomy" id="1328867"/>
    <lineage>
        <taxon>Bacteria</taxon>
        <taxon>Bacillati</taxon>
        <taxon>Actinomycetota</taxon>
        <taxon>Actinomycetes</taxon>
        <taxon>Micrococcales</taxon>
        <taxon>Microbacteriaceae</taxon>
        <taxon>Rathayibacter</taxon>
    </lineage>
</organism>
<protein>
    <recommendedName>
        <fullName evidence="4">HTH araC/xylS-type domain-containing protein</fullName>
    </recommendedName>
</protein>
<dbReference type="InterPro" id="IPR018060">
    <property type="entry name" value="HTH_AraC"/>
</dbReference>
<dbReference type="PROSITE" id="PS01124">
    <property type="entry name" value="HTH_ARAC_FAMILY_2"/>
    <property type="match status" value="1"/>
</dbReference>
<dbReference type="EMBL" id="PZPL01000001">
    <property type="protein sequence ID" value="PTL72931.1"/>
    <property type="molecule type" value="Genomic_DNA"/>
</dbReference>
<dbReference type="AlphaFoldDB" id="A0A2T4UTV5"/>
<dbReference type="Gene3D" id="1.10.10.60">
    <property type="entry name" value="Homeodomain-like"/>
    <property type="match status" value="1"/>
</dbReference>
<keyword evidence="2" id="KW-0238">DNA-binding</keyword>
<proteinExistence type="predicted"/>
<accession>A0A2T4UTV5</accession>
<feature type="domain" description="HTH araC/xylS-type" evidence="4">
    <location>
        <begin position="188"/>
        <end position="279"/>
    </location>
</feature>